<accession>A0A0R1QH14</accession>
<proteinExistence type="predicted"/>
<organism evidence="1 2">
    <name type="scientific">Lacticaseibacillus manihotivorans DSM 13343 = JCM 12514</name>
    <dbReference type="NCBI Taxonomy" id="1423769"/>
    <lineage>
        <taxon>Bacteria</taxon>
        <taxon>Bacillati</taxon>
        <taxon>Bacillota</taxon>
        <taxon>Bacilli</taxon>
        <taxon>Lactobacillales</taxon>
        <taxon>Lactobacillaceae</taxon>
        <taxon>Lacticaseibacillus</taxon>
    </lineage>
</organism>
<name>A0A0R1QH14_9LACO</name>
<gene>
    <name evidence="1" type="ORF">FD01_GL001466</name>
</gene>
<evidence type="ECO:0000313" key="1">
    <source>
        <dbReference type="EMBL" id="KRL43932.1"/>
    </source>
</evidence>
<dbReference type="EMBL" id="AZEU01000176">
    <property type="protein sequence ID" value="KRL43932.1"/>
    <property type="molecule type" value="Genomic_DNA"/>
</dbReference>
<evidence type="ECO:0000313" key="2">
    <source>
        <dbReference type="Proteomes" id="UP000051790"/>
    </source>
</evidence>
<dbReference type="Proteomes" id="UP000051790">
    <property type="component" value="Unassembled WGS sequence"/>
</dbReference>
<comment type="caution">
    <text evidence="1">The sequence shown here is derived from an EMBL/GenBank/DDBJ whole genome shotgun (WGS) entry which is preliminary data.</text>
</comment>
<sequence>MQEVLMMRYQCSDVVKPMSLTQAVEHFQSHLKPGHIGQIHSLDEDAMPAVFIAYAVSADGNVTLDSAISDACPTEDADTWQRLLAPYAD</sequence>
<reference evidence="1 2" key="1">
    <citation type="journal article" date="2015" name="Genome Announc.">
        <title>Expanding the biotechnology potential of lactobacilli through comparative genomics of 213 strains and associated genera.</title>
        <authorList>
            <person name="Sun Z."/>
            <person name="Harris H.M."/>
            <person name="McCann A."/>
            <person name="Guo C."/>
            <person name="Argimon S."/>
            <person name="Zhang W."/>
            <person name="Yang X."/>
            <person name="Jeffery I.B."/>
            <person name="Cooney J.C."/>
            <person name="Kagawa T.F."/>
            <person name="Liu W."/>
            <person name="Song Y."/>
            <person name="Salvetti E."/>
            <person name="Wrobel A."/>
            <person name="Rasinkangas P."/>
            <person name="Parkhill J."/>
            <person name="Rea M.C."/>
            <person name="O'Sullivan O."/>
            <person name="Ritari J."/>
            <person name="Douillard F.P."/>
            <person name="Paul Ross R."/>
            <person name="Yang R."/>
            <person name="Briner A.E."/>
            <person name="Felis G.E."/>
            <person name="de Vos W.M."/>
            <person name="Barrangou R."/>
            <person name="Klaenhammer T.R."/>
            <person name="Caufield P.W."/>
            <person name="Cui Y."/>
            <person name="Zhang H."/>
            <person name="O'Toole P.W."/>
        </authorList>
    </citation>
    <scope>NUCLEOTIDE SEQUENCE [LARGE SCALE GENOMIC DNA]</scope>
    <source>
        <strain evidence="1 2">DSM 13343</strain>
    </source>
</reference>
<protein>
    <submittedName>
        <fullName evidence="1">Uncharacterized protein</fullName>
    </submittedName>
</protein>
<dbReference type="AlphaFoldDB" id="A0A0R1QH14"/>
<keyword evidence="2" id="KW-1185">Reference proteome</keyword>
<dbReference type="PATRIC" id="fig|1423769.4.peg.1574"/>